<dbReference type="Gene3D" id="3.20.20.410">
    <property type="entry name" value="Protein of unknown function UPF0759"/>
    <property type="match status" value="1"/>
</dbReference>
<dbReference type="RefSeq" id="WP_085122141.1">
    <property type="nucleotide sequence ID" value="NZ_FWZX01000005.1"/>
</dbReference>
<dbReference type="PANTHER" id="PTHR30348:SF4">
    <property type="entry name" value="DUF72 DOMAIN-CONTAINING PROTEIN"/>
    <property type="match status" value="1"/>
</dbReference>
<evidence type="ECO:0000313" key="1">
    <source>
        <dbReference type="EMBL" id="SMF13063.1"/>
    </source>
</evidence>
<organism evidence="1 2">
    <name type="scientific">Tistlia consotensis USBA 355</name>
    <dbReference type="NCBI Taxonomy" id="560819"/>
    <lineage>
        <taxon>Bacteria</taxon>
        <taxon>Pseudomonadati</taxon>
        <taxon>Pseudomonadota</taxon>
        <taxon>Alphaproteobacteria</taxon>
        <taxon>Rhodospirillales</taxon>
        <taxon>Rhodovibrionaceae</taxon>
        <taxon>Tistlia</taxon>
    </lineage>
</organism>
<gene>
    <name evidence="1" type="ORF">SAMN05428998_105130</name>
</gene>
<dbReference type="Pfam" id="PF01904">
    <property type="entry name" value="DUF72"/>
    <property type="match status" value="1"/>
</dbReference>
<dbReference type="InterPro" id="IPR036520">
    <property type="entry name" value="UPF0759_sf"/>
</dbReference>
<sequence length="247" mass="28159">MAAGTGALHIGTSGWSYPEWRGRFYPEGTRAADFLARYVERFDTVEVDNTFYRLPAPEAVAQWRNTAPPGFRFALKAHRYITHNKKLKDPEATLGSFLPLVAPLGDRLGPILFQLPPRWRRDDGRLAAFLAALPCRHRYAIEFRDESWLAAPVRALLERHGVACCQSDIAGRPREMLTADFTYLRLHGPDPAAPYRGRYDGRRLAGWARRIARWRRRGLEVFCYFDNTAEADAPGDARRLLAMAQRC</sequence>
<proteinExistence type="predicted"/>
<name>A0A1Y6BNQ1_9PROT</name>
<protein>
    <submittedName>
        <fullName evidence="1">Uncharacterized conserved protein YecE, DUF72 family</fullName>
    </submittedName>
</protein>
<dbReference type="STRING" id="560819.SAMN05428998_105130"/>
<dbReference type="SUPFAM" id="SSF117396">
    <property type="entry name" value="TM1631-like"/>
    <property type="match status" value="1"/>
</dbReference>
<dbReference type="AlphaFoldDB" id="A0A1Y6BNQ1"/>
<reference evidence="1 2" key="1">
    <citation type="submission" date="2017-04" db="EMBL/GenBank/DDBJ databases">
        <authorList>
            <person name="Afonso C.L."/>
            <person name="Miller P.J."/>
            <person name="Scott M.A."/>
            <person name="Spackman E."/>
            <person name="Goraichik I."/>
            <person name="Dimitrov K.M."/>
            <person name="Suarez D.L."/>
            <person name="Swayne D.E."/>
        </authorList>
    </citation>
    <scope>NUCLEOTIDE SEQUENCE [LARGE SCALE GENOMIC DNA]</scope>
    <source>
        <strain evidence="1 2">USBA 355</strain>
    </source>
</reference>
<dbReference type="InterPro" id="IPR002763">
    <property type="entry name" value="DUF72"/>
</dbReference>
<dbReference type="Proteomes" id="UP000192917">
    <property type="component" value="Unassembled WGS sequence"/>
</dbReference>
<keyword evidence="2" id="KW-1185">Reference proteome</keyword>
<evidence type="ECO:0000313" key="2">
    <source>
        <dbReference type="Proteomes" id="UP000192917"/>
    </source>
</evidence>
<accession>A0A1Y6BNQ1</accession>
<dbReference type="PANTHER" id="PTHR30348">
    <property type="entry name" value="UNCHARACTERIZED PROTEIN YECE"/>
    <property type="match status" value="1"/>
</dbReference>
<dbReference type="EMBL" id="FWZX01000005">
    <property type="protein sequence ID" value="SMF13063.1"/>
    <property type="molecule type" value="Genomic_DNA"/>
</dbReference>